<evidence type="ECO:0000259" key="5">
    <source>
        <dbReference type="SMART" id="SM00827"/>
    </source>
</evidence>
<keyword evidence="2 6" id="KW-0808">Transferase</keyword>
<comment type="caution">
    <text evidence="6">The sequence shown here is derived from an EMBL/GenBank/DDBJ whole genome shotgun (WGS) entry which is preliminary data.</text>
</comment>
<dbReference type="SUPFAM" id="SSF52151">
    <property type="entry name" value="FabD/lysophospholipase-like"/>
    <property type="match status" value="1"/>
</dbReference>
<dbReference type="AlphaFoldDB" id="A0A420XP28"/>
<evidence type="ECO:0000313" key="7">
    <source>
        <dbReference type="Proteomes" id="UP000281955"/>
    </source>
</evidence>
<sequence length="331" mass="32892">MATSAFRPRRHPVADSRQGKVGSVLALLAPGQGSQTPGFLSPWLALPGVAERLAALSAATGLDLASLGTEADAETIRDTAAAQPLIVGAGLAVLPEVVPAVEAAAVVAGHSVGEVTALAATGVLTTDEAGALVAVRGRAMAEAAARTATGMSAVVGGDRDEVQAAVTAAGLVAANENGAGQVVVAGTTEQLAAFAAAPPAKARVIPLAVAGAFHTGFMAPAVDVLAAHAAGLAPRPPRTPLLSNRDGEVVTDAPDALERLVAQVARPVRWDLCMARMQALGVTGVLELPPAGTLAGLAKRAMPGVEVVALRTPDDLDKARALVETHAGAAL</sequence>
<evidence type="ECO:0000256" key="3">
    <source>
        <dbReference type="ARBA" id="ARBA00023315"/>
    </source>
</evidence>
<dbReference type="FunCoup" id="A0A420XP28">
    <property type="interactions" value="395"/>
</dbReference>
<dbReference type="InterPro" id="IPR016036">
    <property type="entry name" value="Malonyl_transacylase_ACP-bd"/>
</dbReference>
<keyword evidence="7" id="KW-1185">Reference proteome</keyword>
<dbReference type="InterPro" id="IPR016035">
    <property type="entry name" value="Acyl_Trfase/lysoPLipase"/>
</dbReference>
<proteinExistence type="predicted"/>
<accession>A0A420XP28</accession>
<dbReference type="PANTHER" id="PTHR42681">
    <property type="entry name" value="MALONYL-COA-ACYL CARRIER PROTEIN TRANSACYLASE, MITOCHONDRIAL"/>
    <property type="match status" value="1"/>
</dbReference>
<dbReference type="GO" id="GO:0006633">
    <property type="term" value="P:fatty acid biosynthetic process"/>
    <property type="evidence" value="ECO:0007669"/>
    <property type="project" value="TreeGrafter"/>
</dbReference>
<protein>
    <recommendedName>
        <fullName evidence="1">[acyl-carrier-protein] S-malonyltransferase</fullName>
        <ecNumber evidence="1">2.3.1.39</ecNumber>
    </recommendedName>
</protein>
<dbReference type="InParanoid" id="A0A420XP28"/>
<dbReference type="InterPro" id="IPR014043">
    <property type="entry name" value="Acyl_transferase_dom"/>
</dbReference>
<dbReference type="EMBL" id="RBWV01000012">
    <property type="protein sequence ID" value="RKS73948.1"/>
    <property type="molecule type" value="Genomic_DNA"/>
</dbReference>
<dbReference type="SUPFAM" id="SSF55048">
    <property type="entry name" value="Probable ACP-binding domain of malonyl-CoA ACP transacylase"/>
    <property type="match status" value="1"/>
</dbReference>
<dbReference type="Proteomes" id="UP000281955">
    <property type="component" value="Unassembled WGS sequence"/>
</dbReference>
<dbReference type="Gene3D" id="3.40.366.10">
    <property type="entry name" value="Malonyl-Coenzyme A Acyl Carrier Protein, domain 2"/>
    <property type="match status" value="1"/>
</dbReference>
<gene>
    <name evidence="6" type="ORF">CLV35_2444</name>
</gene>
<dbReference type="Pfam" id="PF00698">
    <property type="entry name" value="Acyl_transf_1"/>
    <property type="match status" value="1"/>
</dbReference>
<dbReference type="PANTHER" id="PTHR42681:SF1">
    <property type="entry name" value="MALONYL-COA-ACYL CARRIER PROTEIN TRANSACYLASE, MITOCHONDRIAL"/>
    <property type="match status" value="1"/>
</dbReference>
<evidence type="ECO:0000256" key="4">
    <source>
        <dbReference type="ARBA" id="ARBA00048462"/>
    </source>
</evidence>
<evidence type="ECO:0000256" key="1">
    <source>
        <dbReference type="ARBA" id="ARBA00013258"/>
    </source>
</evidence>
<dbReference type="GO" id="GO:0004314">
    <property type="term" value="F:[acyl-carrier-protein] S-malonyltransferase activity"/>
    <property type="evidence" value="ECO:0007669"/>
    <property type="project" value="UniProtKB-EC"/>
</dbReference>
<reference evidence="6 7" key="1">
    <citation type="submission" date="2018-10" db="EMBL/GenBank/DDBJ databases">
        <title>Genomic Encyclopedia of Archaeal and Bacterial Type Strains, Phase II (KMG-II): from individual species to whole genera.</title>
        <authorList>
            <person name="Goeker M."/>
        </authorList>
    </citation>
    <scope>NUCLEOTIDE SEQUENCE [LARGE SCALE GENOMIC DNA]</scope>
    <source>
        <strain evidence="6 7">RP-AC37</strain>
    </source>
</reference>
<organism evidence="6 7">
    <name type="scientific">Motilibacter peucedani</name>
    <dbReference type="NCBI Taxonomy" id="598650"/>
    <lineage>
        <taxon>Bacteria</taxon>
        <taxon>Bacillati</taxon>
        <taxon>Actinomycetota</taxon>
        <taxon>Actinomycetes</taxon>
        <taxon>Motilibacterales</taxon>
        <taxon>Motilibacteraceae</taxon>
        <taxon>Motilibacter</taxon>
    </lineage>
</organism>
<evidence type="ECO:0000313" key="6">
    <source>
        <dbReference type="EMBL" id="RKS73948.1"/>
    </source>
</evidence>
<comment type="catalytic activity">
    <reaction evidence="4">
        <text>holo-[ACP] + malonyl-CoA = malonyl-[ACP] + CoA</text>
        <dbReference type="Rhea" id="RHEA:41792"/>
        <dbReference type="Rhea" id="RHEA-COMP:9623"/>
        <dbReference type="Rhea" id="RHEA-COMP:9685"/>
        <dbReference type="ChEBI" id="CHEBI:57287"/>
        <dbReference type="ChEBI" id="CHEBI:57384"/>
        <dbReference type="ChEBI" id="CHEBI:64479"/>
        <dbReference type="ChEBI" id="CHEBI:78449"/>
        <dbReference type="EC" id="2.3.1.39"/>
    </reaction>
</comment>
<dbReference type="EC" id="2.3.1.39" evidence="1"/>
<dbReference type="InterPro" id="IPR050858">
    <property type="entry name" value="Mal-CoA-ACP_Trans/PKS_FabD"/>
</dbReference>
<feature type="domain" description="Malonyl-CoA:ACP transacylase (MAT)" evidence="5">
    <location>
        <begin position="28"/>
        <end position="315"/>
    </location>
</feature>
<dbReference type="SMART" id="SM00827">
    <property type="entry name" value="PKS_AT"/>
    <property type="match status" value="1"/>
</dbReference>
<evidence type="ECO:0000256" key="2">
    <source>
        <dbReference type="ARBA" id="ARBA00022679"/>
    </source>
</evidence>
<dbReference type="Gene3D" id="3.30.70.250">
    <property type="entry name" value="Malonyl-CoA ACP transacylase, ACP-binding"/>
    <property type="match status" value="1"/>
</dbReference>
<dbReference type="GO" id="GO:0005829">
    <property type="term" value="C:cytosol"/>
    <property type="evidence" value="ECO:0007669"/>
    <property type="project" value="TreeGrafter"/>
</dbReference>
<name>A0A420XP28_9ACTN</name>
<dbReference type="InterPro" id="IPR001227">
    <property type="entry name" value="Ac_transferase_dom_sf"/>
</dbReference>
<keyword evidence="3" id="KW-0012">Acyltransferase</keyword>